<name>A0A0E9U5N7_ANGAN</name>
<reference evidence="1" key="2">
    <citation type="journal article" date="2015" name="Fish Shellfish Immunol.">
        <title>Early steps in the European eel (Anguilla anguilla)-Vibrio vulnificus interaction in the gills: Role of the RtxA13 toxin.</title>
        <authorList>
            <person name="Callol A."/>
            <person name="Pajuelo D."/>
            <person name="Ebbesson L."/>
            <person name="Teles M."/>
            <person name="MacKenzie S."/>
            <person name="Amaro C."/>
        </authorList>
    </citation>
    <scope>NUCLEOTIDE SEQUENCE</scope>
</reference>
<reference evidence="1" key="1">
    <citation type="submission" date="2014-11" db="EMBL/GenBank/DDBJ databases">
        <authorList>
            <person name="Amaro Gonzalez C."/>
        </authorList>
    </citation>
    <scope>NUCLEOTIDE SEQUENCE</scope>
</reference>
<sequence length="8" mass="885">MSDTCVTE</sequence>
<accession>A0A0E9U5N7</accession>
<proteinExistence type="predicted"/>
<dbReference type="EMBL" id="GBXM01047431">
    <property type="protein sequence ID" value="JAH61146.1"/>
    <property type="molecule type" value="Transcribed_RNA"/>
</dbReference>
<organism evidence="1">
    <name type="scientific">Anguilla anguilla</name>
    <name type="common">European freshwater eel</name>
    <name type="synonym">Muraena anguilla</name>
    <dbReference type="NCBI Taxonomy" id="7936"/>
    <lineage>
        <taxon>Eukaryota</taxon>
        <taxon>Metazoa</taxon>
        <taxon>Chordata</taxon>
        <taxon>Craniata</taxon>
        <taxon>Vertebrata</taxon>
        <taxon>Euteleostomi</taxon>
        <taxon>Actinopterygii</taxon>
        <taxon>Neopterygii</taxon>
        <taxon>Teleostei</taxon>
        <taxon>Anguilliformes</taxon>
        <taxon>Anguillidae</taxon>
        <taxon>Anguilla</taxon>
    </lineage>
</organism>
<protein>
    <submittedName>
        <fullName evidence="1">Uncharacterized protein</fullName>
    </submittedName>
</protein>
<evidence type="ECO:0000313" key="1">
    <source>
        <dbReference type="EMBL" id="JAH61146.1"/>
    </source>
</evidence>